<organism evidence="1 2">
    <name type="scientific">Polyporus arcularius HHB13444</name>
    <dbReference type="NCBI Taxonomy" id="1314778"/>
    <lineage>
        <taxon>Eukaryota</taxon>
        <taxon>Fungi</taxon>
        <taxon>Dikarya</taxon>
        <taxon>Basidiomycota</taxon>
        <taxon>Agaricomycotina</taxon>
        <taxon>Agaricomycetes</taxon>
        <taxon>Polyporales</taxon>
        <taxon>Polyporaceae</taxon>
        <taxon>Polyporus</taxon>
    </lineage>
</organism>
<protein>
    <recommendedName>
        <fullName evidence="3">F-box domain-containing protein</fullName>
    </recommendedName>
</protein>
<evidence type="ECO:0000313" key="2">
    <source>
        <dbReference type="Proteomes" id="UP000308197"/>
    </source>
</evidence>
<sequence>MSSSRSMHEGVQVLDAPLEPISQTSSIVRTFPPELIDAVLSHVEGDITTLRTCTLVCASWAALARPYLFNKVACRPAVPTRTWVDFFEFLATSPDVARYIRWFTVDGGTPSSRVIMSNVQMERVLEVLERLPLLVGLYITKVVFPRPHADDAVERSAKTPSARRRQLQVLSIHSCPFLTLVPLYRLLASIAHIETFAVHDPILIYSFDMPPESLNTDIRAIHVEGTFARAGQFWASLRHRLPSGSAPGLSVATRLIGGWRAVASLQELLAVFGTDIQSVSVNVLGASCELRSVVRPSVVAAPPTSIDETVTIPSSDFLAFPLITLNMQSLSIQTLVLYFTTASMRIGGDAATLYTRLLENNWRILFNAPTSITHIELRFQRYGPHLRSALDDVRGVIDPAVEWWWSKLDESTLARFSDLEAFICVLCDGGFVEQYGPFEDPEPVASGPSCSRQQEFDDYVELLKGVLPRLHERGILSFRRSDV</sequence>
<dbReference type="SUPFAM" id="SSF81383">
    <property type="entry name" value="F-box domain"/>
    <property type="match status" value="1"/>
</dbReference>
<evidence type="ECO:0000313" key="1">
    <source>
        <dbReference type="EMBL" id="TFK90457.1"/>
    </source>
</evidence>
<name>A0A5C3PN13_9APHY</name>
<gene>
    <name evidence="1" type="ORF">K466DRAFT_384506</name>
</gene>
<evidence type="ECO:0008006" key="3">
    <source>
        <dbReference type="Google" id="ProtNLM"/>
    </source>
</evidence>
<keyword evidence="2" id="KW-1185">Reference proteome</keyword>
<proteinExistence type="predicted"/>
<dbReference type="EMBL" id="ML211045">
    <property type="protein sequence ID" value="TFK90457.1"/>
    <property type="molecule type" value="Genomic_DNA"/>
</dbReference>
<dbReference type="InterPro" id="IPR036047">
    <property type="entry name" value="F-box-like_dom_sf"/>
</dbReference>
<dbReference type="InParanoid" id="A0A5C3PN13"/>
<reference evidence="1 2" key="1">
    <citation type="journal article" date="2019" name="Nat. Ecol. Evol.">
        <title>Megaphylogeny resolves global patterns of mushroom evolution.</title>
        <authorList>
            <person name="Varga T."/>
            <person name="Krizsan K."/>
            <person name="Foldi C."/>
            <person name="Dima B."/>
            <person name="Sanchez-Garcia M."/>
            <person name="Sanchez-Ramirez S."/>
            <person name="Szollosi G.J."/>
            <person name="Szarkandi J.G."/>
            <person name="Papp V."/>
            <person name="Albert L."/>
            <person name="Andreopoulos W."/>
            <person name="Angelini C."/>
            <person name="Antonin V."/>
            <person name="Barry K.W."/>
            <person name="Bougher N.L."/>
            <person name="Buchanan P."/>
            <person name="Buyck B."/>
            <person name="Bense V."/>
            <person name="Catcheside P."/>
            <person name="Chovatia M."/>
            <person name="Cooper J."/>
            <person name="Damon W."/>
            <person name="Desjardin D."/>
            <person name="Finy P."/>
            <person name="Geml J."/>
            <person name="Haridas S."/>
            <person name="Hughes K."/>
            <person name="Justo A."/>
            <person name="Karasinski D."/>
            <person name="Kautmanova I."/>
            <person name="Kiss B."/>
            <person name="Kocsube S."/>
            <person name="Kotiranta H."/>
            <person name="LaButti K.M."/>
            <person name="Lechner B.E."/>
            <person name="Liimatainen K."/>
            <person name="Lipzen A."/>
            <person name="Lukacs Z."/>
            <person name="Mihaltcheva S."/>
            <person name="Morgado L.N."/>
            <person name="Niskanen T."/>
            <person name="Noordeloos M.E."/>
            <person name="Ohm R.A."/>
            <person name="Ortiz-Santana B."/>
            <person name="Ovrebo C."/>
            <person name="Racz N."/>
            <person name="Riley R."/>
            <person name="Savchenko A."/>
            <person name="Shiryaev A."/>
            <person name="Soop K."/>
            <person name="Spirin V."/>
            <person name="Szebenyi C."/>
            <person name="Tomsovsky M."/>
            <person name="Tulloss R.E."/>
            <person name="Uehling J."/>
            <person name="Grigoriev I.V."/>
            <person name="Vagvolgyi C."/>
            <person name="Papp T."/>
            <person name="Martin F.M."/>
            <person name="Miettinen O."/>
            <person name="Hibbett D.S."/>
            <person name="Nagy L.G."/>
        </authorList>
    </citation>
    <scope>NUCLEOTIDE SEQUENCE [LARGE SCALE GENOMIC DNA]</scope>
    <source>
        <strain evidence="1 2">HHB13444</strain>
    </source>
</reference>
<dbReference type="Proteomes" id="UP000308197">
    <property type="component" value="Unassembled WGS sequence"/>
</dbReference>
<dbReference type="AlphaFoldDB" id="A0A5C3PN13"/>
<accession>A0A5C3PN13</accession>